<dbReference type="RefSeq" id="WP_110569270.1">
    <property type="nucleotide sequence ID" value="NZ_CP137147.1"/>
</dbReference>
<dbReference type="EMBL" id="NKUA01000010">
    <property type="protein sequence ID" value="PYD78988.1"/>
    <property type="molecule type" value="Genomic_DNA"/>
</dbReference>
<dbReference type="InterPro" id="IPR054205">
    <property type="entry name" value="DUF6911"/>
</dbReference>
<dbReference type="AlphaFoldDB" id="A0A318QN83"/>
<evidence type="ECO:0000313" key="2">
    <source>
        <dbReference type="Proteomes" id="UP000247814"/>
    </source>
</evidence>
<accession>A0A318QN83</accession>
<name>A0A318QN83_9PROT</name>
<dbReference type="Proteomes" id="UP000247814">
    <property type="component" value="Unassembled WGS sequence"/>
</dbReference>
<protein>
    <submittedName>
        <fullName evidence="1">Uncharacterized protein</fullName>
    </submittedName>
</protein>
<keyword evidence="2" id="KW-1185">Reference proteome</keyword>
<evidence type="ECO:0000313" key="1">
    <source>
        <dbReference type="EMBL" id="PYD78988.1"/>
    </source>
</evidence>
<gene>
    <name evidence="1" type="ORF">CFR77_09255</name>
</gene>
<organism evidence="1 2">
    <name type="scientific">Komagataeibacter sucrofermentans</name>
    <dbReference type="NCBI Taxonomy" id="1053551"/>
    <lineage>
        <taxon>Bacteria</taxon>
        <taxon>Pseudomonadati</taxon>
        <taxon>Pseudomonadota</taxon>
        <taxon>Alphaproteobacteria</taxon>
        <taxon>Acetobacterales</taxon>
        <taxon>Acetobacteraceae</taxon>
        <taxon>Komagataeibacter</taxon>
    </lineage>
</organism>
<comment type="caution">
    <text evidence="1">The sequence shown here is derived from an EMBL/GenBank/DDBJ whole genome shotgun (WGS) entry which is preliminary data.</text>
</comment>
<sequence length="124" mass="13699">MKLYWNIHAPGEDSGGSMKNPSPDDVMERLDGMERHAGVVGLDDPATSSNLQVRGERQTYLLTLGCEEEDDYDVKTPYCATTAPDMIPVLGDLYDARTLTTDFGLVRAIFRLFLAGERNPDGMV</sequence>
<dbReference type="Pfam" id="PF21852">
    <property type="entry name" value="DUF6911"/>
    <property type="match status" value="1"/>
</dbReference>
<proteinExistence type="predicted"/>
<reference evidence="1 2" key="1">
    <citation type="submission" date="2017-07" db="EMBL/GenBank/DDBJ databases">
        <title>A draft genome sequence of Komagataeibacter sucrofermentans LMG 18788.</title>
        <authorList>
            <person name="Skraban J."/>
            <person name="Cleenwerck I."/>
            <person name="Vandamme P."/>
            <person name="Trcek J."/>
        </authorList>
    </citation>
    <scope>NUCLEOTIDE SEQUENCE [LARGE SCALE GENOMIC DNA]</scope>
    <source>
        <strain evidence="1 2">LMG 18788</strain>
    </source>
</reference>
<dbReference type="OrthoDB" id="9157217at2"/>